<dbReference type="InParanoid" id="E2C9R4"/>
<feature type="domain" description="Ig-like" evidence="8">
    <location>
        <begin position="346"/>
        <end position="441"/>
    </location>
</feature>
<dbReference type="PANTHER" id="PTHR11640">
    <property type="entry name" value="NEPHRIN"/>
    <property type="match status" value="1"/>
</dbReference>
<dbReference type="EMBL" id="GL453897">
    <property type="protein sequence ID" value="EFN75304.1"/>
    <property type="molecule type" value="Genomic_DNA"/>
</dbReference>
<keyword evidence="6" id="KW-0812">Transmembrane</keyword>
<organism evidence="10">
    <name type="scientific">Harpegnathos saltator</name>
    <name type="common">Jerdon's jumping ant</name>
    <dbReference type="NCBI Taxonomy" id="610380"/>
    <lineage>
        <taxon>Eukaryota</taxon>
        <taxon>Metazoa</taxon>
        <taxon>Ecdysozoa</taxon>
        <taxon>Arthropoda</taxon>
        <taxon>Hexapoda</taxon>
        <taxon>Insecta</taxon>
        <taxon>Pterygota</taxon>
        <taxon>Neoptera</taxon>
        <taxon>Endopterygota</taxon>
        <taxon>Hymenoptera</taxon>
        <taxon>Apocrita</taxon>
        <taxon>Aculeata</taxon>
        <taxon>Formicoidea</taxon>
        <taxon>Formicidae</taxon>
        <taxon>Ponerinae</taxon>
        <taxon>Ponerini</taxon>
        <taxon>Harpegnathos</taxon>
    </lineage>
</organism>
<sequence>MTSGLSIRLLTLLVVVYTCCTVVEVNGEQQFIETPPSYKEVTLGQDVQLPCRVRDKRGECAWQKDRKIVTMRSKKYQMLNDRDNDCTLVIRNVSLDFDDGYWECQVGSSDLMYQDALTSLPSRLLVIVKPKPPTLEYDRSQPIDDALSLKEGQEITIGCSAQNGNPPALIKWFIGDQEIEPLREQQNISESHKTWIAQSLLRLHGRREYHGLWIKCVAIHASSSSQALAKSRINVLYLPEVQIRSNPQPLTAAPEDLESFLGLKCLVDSNPPAEIKWYKGSSPLNDAMLSQLKYNKSQIGADLVQISELRFEPVKKQDAGMYSCKAVNIIGESVPASYSLDVQYKPRVKNIENVAEDDLVKTVQLGSTAEPFVCPEFDANPPAQYRWTHSRRKSTAFTMNGQASSDSRRLRLEHITWSDQGEYTCVAFNTINGVRKETNNKQRYIINVTGPPEIQAKSDHMNNHESIGWIGERVHTLKIRFCSQPPPKLVTWQWGSNQIRAAENINPKYEALPLETIIEHGIVTNCFWAKLEIKNLQKEDARIYTLLVQSEKGEDSARIKLLVKDSTETRMIGVTVIIGLLLVLTLILIGVWSLVRWRRRRYRQGMEEDGSIAADALYNNGATMDRQKTINSSTHVKTFGRKPSLDSDQSAYDYSHVVKQARTMSPEALKVRRAPMVLQSPTIV</sequence>
<feature type="domain" description="Ig-like" evidence="8">
    <location>
        <begin position="132"/>
        <end position="234"/>
    </location>
</feature>
<dbReference type="InterPro" id="IPR003599">
    <property type="entry name" value="Ig_sub"/>
</dbReference>
<dbReference type="SUPFAM" id="SSF48726">
    <property type="entry name" value="Immunoglobulin"/>
    <property type="match status" value="4"/>
</dbReference>
<protein>
    <submittedName>
        <fullName evidence="9">Irregular chiasm C-roughest protein</fullName>
    </submittedName>
</protein>
<dbReference type="OMA" id="DDGYWEC"/>
<feature type="chain" id="PRO_5003158519" evidence="7">
    <location>
        <begin position="28"/>
        <end position="684"/>
    </location>
</feature>
<dbReference type="STRING" id="610380.E2C9R4"/>
<feature type="domain" description="Ig-like" evidence="8">
    <location>
        <begin position="29"/>
        <end position="118"/>
    </location>
</feature>
<evidence type="ECO:0000259" key="8">
    <source>
        <dbReference type="PROSITE" id="PS50835"/>
    </source>
</evidence>
<keyword evidence="10" id="KW-1185">Reference proteome</keyword>
<dbReference type="PROSITE" id="PS50835">
    <property type="entry name" value="IG_LIKE"/>
    <property type="match status" value="4"/>
</dbReference>
<feature type="transmembrane region" description="Helical" evidence="6">
    <location>
        <begin position="571"/>
        <end position="595"/>
    </location>
</feature>
<dbReference type="Pfam" id="PF13927">
    <property type="entry name" value="Ig_3"/>
    <property type="match status" value="1"/>
</dbReference>
<evidence type="ECO:0000256" key="3">
    <source>
        <dbReference type="ARBA" id="ARBA00023157"/>
    </source>
</evidence>
<dbReference type="AlphaFoldDB" id="E2C9R4"/>
<comment type="subcellular location">
    <subcellularLocation>
        <location evidence="1">Membrane</location>
        <topology evidence="1">Single-pass type I membrane protein</topology>
    </subcellularLocation>
</comment>
<dbReference type="InterPro" id="IPR007110">
    <property type="entry name" value="Ig-like_dom"/>
</dbReference>
<evidence type="ECO:0000313" key="9">
    <source>
        <dbReference type="EMBL" id="EFN75304.1"/>
    </source>
</evidence>
<dbReference type="GO" id="GO:0005911">
    <property type="term" value="C:cell-cell junction"/>
    <property type="evidence" value="ECO:0007669"/>
    <property type="project" value="TreeGrafter"/>
</dbReference>
<dbReference type="FunCoup" id="E2C9R4">
    <property type="interactions" value="1"/>
</dbReference>
<keyword evidence="3" id="KW-1015">Disulfide bond</keyword>
<dbReference type="Pfam" id="PF07679">
    <property type="entry name" value="I-set"/>
    <property type="match status" value="2"/>
</dbReference>
<accession>E2C9R4</accession>
<evidence type="ECO:0000256" key="4">
    <source>
        <dbReference type="ARBA" id="ARBA00023180"/>
    </source>
</evidence>
<dbReference type="GO" id="GO:0050839">
    <property type="term" value="F:cell adhesion molecule binding"/>
    <property type="evidence" value="ECO:0007669"/>
    <property type="project" value="TreeGrafter"/>
</dbReference>
<gene>
    <name evidence="9" type="ORF">EAI_05226</name>
</gene>
<evidence type="ECO:0000313" key="10">
    <source>
        <dbReference type="Proteomes" id="UP000008237"/>
    </source>
</evidence>
<dbReference type="Pfam" id="PF08205">
    <property type="entry name" value="C2-set_2"/>
    <property type="match status" value="1"/>
</dbReference>
<dbReference type="InterPro" id="IPR036179">
    <property type="entry name" value="Ig-like_dom_sf"/>
</dbReference>
<dbReference type="GO" id="GO:0098609">
    <property type="term" value="P:cell-cell adhesion"/>
    <property type="evidence" value="ECO:0007669"/>
    <property type="project" value="TreeGrafter"/>
</dbReference>
<dbReference type="InterPro" id="IPR051275">
    <property type="entry name" value="Cell_adhesion_signaling"/>
</dbReference>
<feature type="signal peptide" evidence="7">
    <location>
        <begin position="1"/>
        <end position="27"/>
    </location>
</feature>
<feature type="domain" description="Ig-like" evidence="8">
    <location>
        <begin position="239"/>
        <end position="341"/>
    </location>
</feature>
<dbReference type="CDD" id="cd00096">
    <property type="entry name" value="Ig"/>
    <property type="match status" value="2"/>
</dbReference>
<reference evidence="9 10" key="1">
    <citation type="journal article" date="2010" name="Science">
        <title>Genomic comparison of the ants Camponotus floridanus and Harpegnathos saltator.</title>
        <authorList>
            <person name="Bonasio R."/>
            <person name="Zhang G."/>
            <person name="Ye C."/>
            <person name="Mutti N.S."/>
            <person name="Fang X."/>
            <person name="Qin N."/>
            <person name="Donahue G."/>
            <person name="Yang P."/>
            <person name="Li Q."/>
            <person name="Li C."/>
            <person name="Zhang P."/>
            <person name="Huang Z."/>
            <person name="Berger S.L."/>
            <person name="Reinberg D."/>
            <person name="Wang J."/>
            <person name="Liebig J."/>
        </authorList>
    </citation>
    <scope>NUCLEOTIDE SEQUENCE [LARGE SCALE GENOMIC DNA]</scope>
    <source>
        <strain evidence="9 10">R22 G/1</strain>
    </source>
</reference>
<keyword evidence="5" id="KW-0393">Immunoglobulin domain</keyword>
<evidence type="ECO:0000256" key="7">
    <source>
        <dbReference type="SAM" id="SignalP"/>
    </source>
</evidence>
<evidence type="ECO:0000256" key="2">
    <source>
        <dbReference type="ARBA" id="ARBA00023136"/>
    </source>
</evidence>
<dbReference type="Gene3D" id="2.60.40.10">
    <property type="entry name" value="Immunoglobulins"/>
    <property type="match status" value="5"/>
</dbReference>
<evidence type="ECO:0000256" key="1">
    <source>
        <dbReference type="ARBA" id="ARBA00004479"/>
    </source>
</evidence>
<dbReference type="SMART" id="SM00409">
    <property type="entry name" value="IG"/>
    <property type="match status" value="5"/>
</dbReference>
<evidence type="ECO:0000256" key="6">
    <source>
        <dbReference type="SAM" id="Phobius"/>
    </source>
</evidence>
<keyword evidence="4" id="KW-0325">Glycoprotein</keyword>
<dbReference type="InterPro" id="IPR013098">
    <property type="entry name" value="Ig_I-set"/>
</dbReference>
<dbReference type="SMART" id="SM00408">
    <property type="entry name" value="IGc2"/>
    <property type="match status" value="3"/>
</dbReference>
<dbReference type="OrthoDB" id="10039395at2759"/>
<dbReference type="InterPro" id="IPR003598">
    <property type="entry name" value="Ig_sub2"/>
</dbReference>
<keyword evidence="7" id="KW-0732">Signal</keyword>
<evidence type="ECO:0000256" key="5">
    <source>
        <dbReference type="ARBA" id="ARBA00023319"/>
    </source>
</evidence>
<dbReference type="InterPro" id="IPR013783">
    <property type="entry name" value="Ig-like_fold"/>
</dbReference>
<keyword evidence="6" id="KW-1133">Transmembrane helix</keyword>
<dbReference type="GO" id="GO:0005886">
    <property type="term" value="C:plasma membrane"/>
    <property type="evidence" value="ECO:0007669"/>
    <property type="project" value="TreeGrafter"/>
</dbReference>
<name>E2C9R4_HARSA</name>
<dbReference type="PANTHER" id="PTHR11640:SF154">
    <property type="entry name" value="IRREGULAR CHIASM C-ROUGHEST PROTEIN-LIKE PROTEIN"/>
    <property type="match status" value="1"/>
</dbReference>
<dbReference type="InterPro" id="IPR013162">
    <property type="entry name" value="CD80_C2-set"/>
</dbReference>
<keyword evidence="2 6" id="KW-0472">Membrane</keyword>
<proteinExistence type="predicted"/>
<dbReference type="Proteomes" id="UP000008237">
    <property type="component" value="Unassembled WGS sequence"/>
</dbReference>
<dbReference type="PhylomeDB" id="E2C9R4"/>